<evidence type="ECO:0000313" key="3">
    <source>
        <dbReference type="EMBL" id="KAK4041707.1"/>
    </source>
</evidence>
<comment type="caution">
    <text evidence="3">The sequence shown here is derived from an EMBL/GenBank/DDBJ whole genome shotgun (WGS) entry which is preliminary data.</text>
</comment>
<evidence type="ECO:0000259" key="2">
    <source>
        <dbReference type="Pfam" id="PF24494"/>
    </source>
</evidence>
<sequence>MQTHQALNDISEGLQSLHLDPPDCLPFNPSGERHWLRATFNDVPRYLFRVFTPKSRGATDTIWTRSMDARGGNPNAGLDIFDRDDKREVADMLNRHLRWRKGVDDNLVSWTSSLLFALVYIFHLHANERDRSAFEDICLCVVDTTLFPPGVFLQDLDLIRAFCAFDKQLANFENLRLGGLYYFGEYLSQGALKIEHKCQIVSAQAMIDQGLYDLQPKFRDFAMWPKAPQPPWAKPVLKLREEFEKEPRDTLEVSLEEHLAAKNIADLFGGLWALPVAANLFALRPRRSWDERILATVRAPRFTGLSSLPGPACPVAHATRYRRCKRRLLCWEDKDSRSQHVARSATVRRAYASSLPGFPPGPDERSVKRGPNSGLRSQN</sequence>
<organism evidence="3 4">
    <name type="scientific">Parachaetomium inaequale</name>
    <dbReference type="NCBI Taxonomy" id="2588326"/>
    <lineage>
        <taxon>Eukaryota</taxon>
        <taxon>Fungi</taxon>
        <taxon>Dikarya</taxon>
        <taxon>Ascomycota</taxon>
        <taxon>Pezizomycotina</taxon>
        <taxon>Sordariomycetes</taxon>
        <taxon>Sordariomycetidae</taxon>
        <taxon>Sordariales</taxon>
        <taxon>Chaetomiaceae</taxon>
        <taxon>Parachaetomium</taxon>
    </lineage>
</organism>
<proteinExistence type="predicted"/>
<keyword evidence="4" id="KW-1185">Reference proteome</keyword>
<dbReference type="Proteomes" id="UP001303115">
    <property type="component" value="Unassembled WGS sequence"/>
</dbReference>
<dbReference type="InterPro" id="IPR056009">
    <property type="entry name" value="DUF7587"/>
</dbReference>
<feature type="domain" description="DUF7587" evidence="2">
    <location>
        <begin position="43"/>
        <end position="161"/>
    </location>
</feature>
<gene>
    <name evidence="3" type="ORF">C8A01DRAFT_14563</name>
</gene>
<feature type="region of interest" description="Disordered" evidence="1">
    <location>
        <begin position="352"/>
        <end position="379"/>
    </location>
</feature>
<dbReference type="EMBL" id="MU854352">
    <property type="protein sequence ID" value="KAK4041707.1"/>
    <property type="molecule type" value="Genomic_DNA"/>
</dbReference>
<reference evidence="4" key="1">
    <citation type="journal article" date="2023" name="Mol. Phylogenet. Evol.">
        <title>Genome-scale phylogeny and comparative genomics of the fungal order Sordariales.</title>
        <authorList>
            <person name="Hensen N."/>
            <person name="Bonometti L."/>
            <person name="Westerberg I."/>
            <person name="Brannstrom I.O."/>
            <person name="Guillou S."/>
            <person name="Cros-Aarteil S."/>
            <person name="Calhoun S."/>
            <person name="Haridas S."/>
            <person name="Kuo A."/>
            <person name="Mondo S."/>
            <person name="Pangilinan J."/>
            <person name="Riley R."/>
            <person name="LaButti K."/>
            <person name="Andreopoulos B."/>
            <person name="Lipzen A."/>
            <person name="Chen C."/>
            <person name="Yan M."/>
            <person name="Daum C."/>
            <person name="Ng V."/>
            <person name="Clum A."/>
            <person name="Steindorff A."/>
            <person name="Ohm R.A."/>
            <person name="Martin F."/>
            <person name="Silar P."/>
            <person name="Natvig D.O."/>
            <person name="Lalanne C."/>
            <person name="Gautier V."/>
            <person name="Ament-Velasquez S.L."/>
            <person name="Kruys A."/>
            <person name="Hutchinson M.I."/>
            <person name="Powell A.J."/>
            <person name="Barry K."/>
            <person name="Miller A.N."/>
            <person name="Grigoriev I.V."/>
            <person name="Debuchy R."/>
            <person name="Gladieux P."/>
            <person name="Hiltunen Thoren M."/>
            <person name="Johannesson H."/>
        </authorList>
    </citation>
    <scope>NUCLEOTIDE SEQUENCE [LARGE SCALE GENOMIC DNA]</scope>
    <source>
        <strain evidence="4">CBS 284.82</strain>
    </source>
</reference>
<name>A0AAN6ST84_9PEZI</name>
<protein>
    <recommendedName>
        <fullName evidence="2">DUF7587 domain-containing protein</fullName>
    </recommendedName>
</protein>
<dbReference type="Pfam" id="PF24494">
    <property type="entry name" value="DUF7587"/>
    <property type="match status" value="1"/>
</dbReference>
<accession>A0AAN6ST84</accession>
<evidence type="ECO:0000313" key="4">
    <source>
        <dbReference type="Proteomes" id="UP001303115"/>
    </source>
</evidence>
<dbReference type="AlphaFoldDB" id="A0AAN6ST84"/>
<evidence type="ECO:0000256" key="1">
    <source>
        <dbReference type="SAM" id="MobiDB-lite"/>
    </source>
</evidence>